<evidence type="ECO:0000259" key="2">
    <source>
        <dbReference type="Pfam" id="PF13280"/>
    </source>
</evidence>
<sequence>MNRTDRLYALVEELRAVAPRRRSARELAARYEVSVRTIERDIAALQQSGVPILADVGRTGGYTLDKRMSLPPLNFSPAEVVAVGVALQRMRGTPFDAAGHAALAKILAALSDESAGAARDLAAQVRVVEPPEEPPSAPFAALVQLALQRRRLIEMSYVDRFGAVSDRAVEPSALMCGGEGWYLVGWCRLREETRVFRLDRIRAADLTEFLTVVRPSREYCDVPPGRIVRAVSLEKPAAIAEKTPT</sequence>
<evidence type="ECO:0000313" key="4">
    <source>
        <dbReference type="Proteomes" id="UP000516173"/>
    </source>
</evidence>
<dbReference type="InterPro" id="IPR051534">
    <property type="entry name" value="CBASS_pafABC_assoc_protein"/>
</dbReference>
<organism evidence="3 4">
    <name type="scientific">Nocardia wallacei</name>
    <dbReference type="NCBI Taxonomy" id="480035"/>
    <lineage>
        <taxon>Bacteria</taxon>
        <taxon>Bacillati</taxon>
        <taxon>Actinomycetota</taxon>
        <taxon>Actinomycetes</taxon>
        <taxon>Mycobacteriales</taxon>
        <taxon>Nocardiaceae</taxon>
        <taxon>Nocardia</taxon>
    </lineage>
</organism>
<dbReference type="Pfam" id="PF08279">
    <property type="entry name" value="HTH_11"/>
    <property type="match status" value="1"/>
</dbReference>
<dbReference type="RefSeq" id="WP_187682981.1">
    <property type="nucleotide sequence ID" value="NZ_AP023396.1"/>
</dbReference>
<dbReference type="Pfam" id="PF13280">
    <property type="entry name" value="WYL"/>
    <property type="match status" value="1"/>
</dbReference>
<dbReference type="GeneID" id="80348093"/>
<dbReference type="KEGG" id="nwl:NWFMUON74_35660"/>
<evidence type="ECO:0000259" key="1">
    <source>
        <dbReference type="Pfam" id="PF08279"/>
    </source>
</evidence>
<evidence type="ECO:0000313" key="3">
    <source>
        <dbReference type="EMBL" id="BCK55794.1"/>
    </source>
</evidence>
<dbReference type="InterPro" id="IPR036390">
    <property type="entry name" value="WH_DNA-bd_sf"/>
</dbReference>
<dbReference type="PROSITE" id="PS52050">
    <property type="entry name" value="WYL"/>
    <property type="match status" value="1"/>
</dbReference>
<dbReference type="InterPro" id="IPR036388">
    <property type="entry name" value="WH-like_DNA-bd_sf"/>
</dbReference>
<feature type="domain" description="WYL" evidence="2">
    <location>
        <begin position="141"/>
        <end position="205"/>
    </location>
</feature>
<feature type="domain" description="Helix-turn-helix type 11" evidence="1">
    <location>
        <begin position="6"/>
        <end position="62"/>
    </location>
</feature>
<dbReference type="InterPro" id="IPR013196">
    <property type="entry name" value="HTH_11"/>
</dbReference>
<keyword evidence="4" id="KW-1185">Reference proteome</keyword>
<dbReference type="AlphaFoldDB" id="A0A7G1KRD0"/>
<dbReference type="EMBL" id="AP023396">
    <property type="protein sequence ID" value="BCK55794.1"/>
    <property type="molecule type" value="Genomic_DNA"/>
</dbReference>
<accession>A0A7G1KRD0</accession>
<protein>
    <submittedName>
        <fullName evidence="3">Transcriptional regulator</fullName>
    </submittedName>
</protein>
<dbReference type="PANTHER" id="PTHR34580:SF3">
    <property type="entry name" value="PROTEIN PAFB"/>
    <property type="match status" value="1"/>
</dbReference>
<reference evidence="3 4" key="1">
    <citation type="submission" date="2020-08" db="EMBL/GenBank/DDBJ databases">
        <title>Genome Sequencing of Nocardia wallacei strain FMUON74 and assembly.</title>
        <authorList>
            <person name="Toyokawa M."/>
            <person name="Uesaka K."/>
        </authorList>
    </citation>
    <scope>NUCLEOTIDE SEQUENCE [LARGE SCALE GENOMIC DNA]</scope>
    <source>
        <strain evidence="3 4">FMUON74</strain>
    </source>
</reference>
<dbReference type="Gene3D" id="1.10.10.10">
    <property type="entry name" value="Winged helix-like DNA-binding domain superfamily/Winged helix DNA-binding domain"/>
    <property type="match status" value="1"/>
</dbReference>
<dbReference type="InterPro" id="IPR026881">
    <property type="entry name" value="WYL_dom"/>
</dbReference>
<dbReference type="Proteomes" id="UP000516173">
    <property type="component" value="Chromosome"/>
</dbReference>
<dbReference type="SUPFAM" id="SSF46785">
    <property type="entry name" value="Winged helix' DNA-binding domain"/>
    <property type="match status" value="1"/>
</dbReference>
<name>A0A7G1KRD0_9NOCA</name>
<dbReference type="PANTHER" id="PTHR34580">
    <property type="match status" value="1"/>
</dbReference>
<proteinExistence type="predicted"/>
<gene>
    <name evidence="3" type="ORF">NWFMUON74_35660</name>
</gene>